<dbReference type="InterPro" id="IPR036565">
    <property type="entry name" value="Mur-like_cat_sf"/>
</dbReference>
<keyword evidence="7 10" id="KW-0573">Peptidoglycan synthesis</keyword>
<dbReference type="Gene3D" id="3.90.190.20">
    <property type="entry name" value="Mur ligase, C-terminal domain"/>
    <property type="match status" value="1"/>
</dbReference>
<evidence type="ECO:0000256" key="4">
    <source>
        <dbReference type="ARBA" id="ARBA00022741"/>
    </source>
</evidence>
<dbReference type="GO" id="GO:0009252">
    <property type="term" value="P:peptidoglycan biosynthetic process"/>
    <property type="evidence" value="ECO:0007669"/>
    <property type="project" value="UniProtKB-UniRule"/>
</dbReference>
<dbReference type="HAMAP" id="MF_02019">
    <property type="entry name" value="MurF"/>
    <property type="match status" value="1"/>
</dbReference>
<dbReference type="Pfam" id="PF08245">
    <property type="entry name" value="Mur_ligase_M"/>
    <property type="match status" value="1"/>
</dbReference>
<dbReference type="SUPFAM" id="SSF53244">
    <property type="entry name" value="MurD-like peptide ligases, peptide-binding domain"/>
    <property type="match status" value="1"/>
</dbReference>
<comment type="catalytic activity">
    <reaction evidence="10 11">
        <text>D-alanyl-D-alanine + UDP-N-acetyl-alpha-D-muramoyl-L-alanyl-gamma-D-glutamyl-meso-2,6-diaminopimelate + ATP = UDP-N-acetyl-alpha-D-muramoyl-L-alanyl-gamma-D-glutamyl-meso-2,6-diaminopimeloyl-D-alanyl-D-alanine + ADP + phosphate + H(+)</text>
        <dbReference type="Rhea" id="RHEA:28374"/>
        <dbReference type="ChEBI" id="CHEBI:15378"/>
        <dbReference type="ChEBI" id="CHEBI:30616"/>
        <dbReference type="ChEBI" id="CHEBI:43474"/>
        <dbReference type="ChEBI" id="CHEBI:57822"/>
        <dbReference type="ChEBI" id="CHEBI:61386"/>
        <dbReference type="ChEBI" id="CHEBI:83905"/>
        <dbReference type="ChEBI" id="CHEBI:456216"/>
        <dbReference type="EC" id="6.3.2.10"/>
    </reaction>
</comment>
<evidence type="ECO:0000259" key="14">
    <source>
        <dbReference type="Pfam" id="PF08245"/>
    </source>
</evidence>
<comment type="caution">
    <text evidence="15">The sequence shown here is derived from an EMBL/GenBank/DDBJ whole genome shotgun (WGS) entry which is preliminary data.</text>
</comment>
<comment type="similarity">
    <text evidence="10">Belongs to the MurCDEF family. MurF subfamily.</text>
</comment>
<dbReference type="SUPFAM" id="SSF53623">
    <property type="entry name" value="MurD-like peptide ligases, catalytic domain"/>
    <property type="match status" value="1"/>
</dbReference>
<dbReference type="PANTHER" id="PTHR43024">
    <property type="entry name" value="UDP-N-ACETYLMURAMOYL-TRIPEPTIDE--D-ALANYL-D-ALANINE LIGASE"/>
    <property type="match status" value="1"/>
</dbReference>
<dbReference type="EMBL" id="DXCH01000059">
    <property type="protein sequence ID" value="HIZ06745.1"/>
    <property type="molecule type" value="Genomic_DNA"/>
</dbReference>
<evidence type="ECO:0000256" key="10">
    <source>
        <dbReference type="HAMAP-Rule" id="MF_02019"/>
    </source>
</evidence>
<keyword evidence="4 10" id="KW-0547">Nucleotide-binding</keyword>
<dbReference type="GO" id="GO:0071555">
    <property type="term" value="P:cell wall organization"/>
    <property type="evidence" value="ECO:0007669"/>
    <property type="project" value="UniProtKB-KW"/>
</dbReference>
<keyword evidence="2 10" id="KW-0436">Ligase</keyword>
<evidence type="ECO:0000256" key="11">
    <source>
        <dbReference type="RuleBase" id="RU004136"/>
    </source>
</evidence>
<dbReference type="InterPro" id="IPR000713">
    <property type="entry name" value="Mur_ligase_N"/>
</dbReference>
<dbReference type="Gene3D" id="3.40.1390.10">
    <property type="entry name" value="MurE/MurF, N-terminal domain"/>
    <property type="match status" value="1"/>
</dbReference>
<keyword evidence="6 10" id="KW-0133">Cell shape</keyword>
<name>A0A9D2IF54_9FIRM</name>
<organism evidence="15 16">
    <name type="scientific">Candidatus Eubacterium avistercoris</name>
    <dbReference type="NCBI Taxonomy" id="2838567"/>
    <lineage>
        <taxon>Bacteria</taxon>
        <taxon>Bacillati</taxon>
        <taxon>Bacillota</taxon>
        <taxon>Clostridia</taxon>
        <taxon>Eubacteriales</taxon>
        <taxon>Eubacteriaceae</taxon>
        <taxon>Eubacterium</taxon>
    </lineage>
</organism>
<keyword evidence="5 10" id="KW-0067">ATP-binding</keyword>
<dbReference type="GO" id="GO:0051301">
    <property type="term" value="P:cell division"/>
    <property type="evidence" value="ECO:0007669"/>
    <property type="project" value="UniProtKB-KW"/>
</dbReference>
<dbReference type="SUPFAM" id="SSF63418">
    <property type="entry name" value="MurE/MurF N-terminal domain"/>
    <property type="match status" value="1"/>
</dbReference>
<evidence type="ECO:0000256" key="8">
    <source>
        <dbReference type="ARBA" id="ARBA00023306"/>
    </source>
</evidence>
<keyword evidence="3 10" id="KW-0132">Cell division</keyword>
<dbReference type="GO" id="GO:0005524">
    <property type="term" value="F:ATP binding"/>
    <property type="evidence" value="ECO:0007669"/>
    <property type="project" value="UniProtKB-UniRule"/>
</dbReference>
<evidence type="ECO:0000313" key="15">
    <source>
        <dbReference type="EMBL" id="HIZ06745.1"/>
    </source>
</evidence>
<dbReference type="AlphaFoldDB" id="A0A9D2IF54"/>
<feature type="domain" description="Mur ligase central" evidence="14">
    <location>
        <begin position="110"/>
        <end position="304"/>
    </location>
</feature>
<feature type="domain" description="Mur ligase C-terminal" evidence="13">
    <location>
        <begin position="327"/>
        <end position="447"/>
    </location>
</feature>
<sequence length="467" mass="51414">MKTMTLETVTKACKGTYFGPEEKKSRTIEGAVIDSRLVEKDYLFIPVKGENVDGHKFIPQVFEKGAAAVLSEKPLDPEMEPYILVDSTLQALKDIAEYYRSTLKIPVIGIAGSVGKTSTKEMIASVLSQKYRVLKTEGNFNNEIGLPLTLLRIRDEHQAAVVEMGISDFGEMHRLAKMARPDICVMTNIGLCHLENLKSRDGILKAKSEIFDFLKPEGKIILNGNDDKLSTIQEVKGIRPIRYFVEDGTAPKGDEEYFVTASDIENLGLKGMDAVFHFPEETRKVHIPIPGAHNIYNALAGACVGRALGLDNDEIIAGIQAAKTIQGRTNLLEIGEMTVIDDCYNANPVSMRASLDVLSQGQGRKIAVLGDMGELGEEEKELHGQIGRYAAEKKIDILFCAGPLSEEMAREAKKGGCEVHYFRTREELTAELTGYVKPGDQILVKASHFMEYPKIVEALTCAAGTKE</sequence>
<keyword evidence="1 10" id="KW-0963">Cytoplasm</keyword>
<dbReference type="Pfam" id="PF02875">
    <property type="entry name" value="Mur_ligase_C"/>
    <property type="match status" value="1"/>
</dbReference>
<dbReference type="InterPro" id="IPR051046">
    <property type="entry name" value="MurCDEF_CellWall_CoF430Synth"/>
</dbReference>
<reference evidence="15" key="2">
    <citation type="submission" date="2021-04" db="EMBL/GenBank/DDBJ databases">
        <authorList>
            <person name="Gilroy R."/>
        </authorList>
    </citation>
    <scope>NUCLEOTIDE SEQUENCE</scope>
    <source>
        <strain evidence="15">CHK192-9172</strain>
    </source>
</reference>
<evidence type="ECO:0000256" key="6">
    <source>
        <dbReference type="ARBA" id="ARBA00022960"/>
    </source>
</evidence>
<dbReference type="Gene3D" id="3.40.1190.10">
    <property type="entry name" value="Mur-like, catalytic domain"/>
    <property type="match status" value="1"/>
</dbReference>
<dbReference type="InterPro" id="IPR013221">
    <property type="entry name" value="Mur_ligase_cen"/>
</dbReference>
<dbReference type="GO" id="GO:0005737">
    <property type="term" value="C:cytoplasm"/>
    <property type="evidence" value="ECO:0007669"/>
    <property type="project" value="UniProtKB-SubCell"/>
</dbReference>
<dbReference type="InterPro" id="IPR036615">
    <property type="entry name" value="Mur_ligase_C_dom_sf"/>
</dbReference>
<dbReference type="InterPro" id="IPR004101">
    <property type="entry name" value="Mur_ligase_C"/>
</dbReference>
<evidence type="ECO:0000256" key="5">
    <source>
        <dbReference type="ARBA" id="ARBA00022840"/>
    </source>
</evidence>
<feature type="domain" description="Mur ligase N-terminal catalytic" evidence="12">
    <location>
        <begin position="28"/>
        <end position="99"/>
    </location>
</feature>
<evidence type="ECO:0000256" key="3">
    <source>
        <dbReference type="ARBA" id="ARBA00022618"/>
    </source>
</evidence>
<dbReference type="Pfam" id="PF01225">
    <property type="entry name" value="Mur_ligase"/>
    <property type="match status" value="1"/>
</dbReference>
<keyword evidence="9 10" id="KW-0961">Cell wall biogenesis/degradation</keyword>
<dbReference type="GO" id="GO:0047480">
    <property type="term" value="F:UDP-N-acetylmuramoyl-tripeptide-D-alanyl-D-alanine ligase activity"/>
    <property type="evidence" value="ECO:0007669"/>
    <property type="project" value="UniProtKB-UniRule"/>
</dbReference>
<dbReference type="EC" id="6.3.2.10" evidence="10 11"/>
<evidence type="ECO:0000256" key="1">
    <source>
        <dbReference type="ARBA" id="ARBA00022490"/>
    </source>
</evidence>
<evidence type="ECO:0000256" key="2">
    <source>
        <dbReference type="ARBA" id="ARBA00022598"/>
    </source>
</evidence>
<dbReference type="NCBIfam" id="TIGR01143">
    <property type="entry name" value="murF"/>
    <property type="match status" value="1"/>
</dbReference>
<protein>
    <recommendedName>
        <fullName evidence="10 11">UDP-N-acetylmuramoyl-tripeptide--D-alanyl-D-alanine ligase</fullName>
        <ecNumber evidence="10 11">6.3.2.10</ecNumber>
    </recommendedName>
    <alternativeName>
        <fullName evidence="10">D-alanyl-D-alanine-adding enzyme</fullName>
    </alternativeName>
</protein>
<evidence type="ECO:0000256" key="7">
    <source>
        <dbReference type="ARBA" id="ARBA00022984"/>
    </source>
</evidence>
<comment type="function">
    <text evidence="10 11">Involved in cell wall formation. Catalyzes the final step in the synthesis of UDP-N-acetylmuramoyl-pentapeptide, the precursor of murein.</text>
</comment>
<proteinExistence type="inferred from homology"/>
<evidence type="ECO:0000256" key="9">
    <source>
        <dbReference type="ARBA" id="ARBA00023316"/>
    </source>
</evidence>
<dbReference type="Proteomes" id="UP000824024">
    <property type="component" value="Unassembled WGS sequence"/>
</dbReference>
<accession>A0A9D2IF54</accession>
<dbReference type="GO" id="GO:0008360">
    <property type="term" value="P:regulation of cell shape"/>
    <property type="evidence" value="ECO:0007669"/>
    <property type="project" value="UniProtKB-KW"/>
</dbReference>
<reference evidence="15" key="1">
    <citation type="journal article" date="2021" name="PeerJ">
        <title>Extensive microbial diversity within the chicken gut microbiome revealed by metagenomics and culture.</title>
        <authorList>
            <person name="Gilroy R."/>
            <person name="Ravi A."/>
            <person name="Getino M."/>
            <person name="Pursley I."/>
            <person name="Horton D.L."/>
            <person name="Alikhan N.F."/>
            <person name="Baker D."/>
            <person name="Gharbi K."/>
            <person name="Hall N."/>
            <person name="Watson M."/>
            <person name="Adriaenssens E.M."/>
            <person name="Foster-Nyarko E."/>
            <person name="Jarju S."/>
            <person name="Secka A."/>
            <person name="Antonio M."/>
            <person name="Oren A."/>
            <person name="Chaudhuri R.R."/>
            <person name="La Ragione R."/>
            <person name="Hildebrand F."/>
            <person name="Pallen M.J."/>
        </authorList>
    </citation>
    <scope>NUCLEOTIDE SEQUENCE</scope>
    <source>
        <strain evidence="15">CHK192-9172</strain>
    </source>
</reference>
<dbReference type="InterPro" id="IPR005863">
    <property type="entry name" value="UDP-N-AcMur_synth"/>
</dbReference>
<evidence type="ECO:0000259" key="13">
    <source>
        <dbReference type="Pfam" id="PF02875"/>
    </source>
</evidence>
<comment type="pathway">
    <text evidence="10 11">Cell wall biogenesis; peptidoglycan biosynthesis.</text>
</comment>
<evidence type="ECO:0000259" key="12">
    <source>
        <dbReference type="Pfam" id="PF01225"/>
    </source>
</evidence>
<dbReference type="InterPro" id="IPR035911">
    <property type="entry name" value="MurE/MurF_N"/>
</dbReference>
<gene>
    <name evidence="10" type="primary">murF</name>
    <name evidence="15" type="ORF">IAA08_02275</name>
</gene>
<evidence type="ECO:0000313" key="16">
    <source>
        <dbReference type="Proteomes" id="UP000824024"/>
    </source>
</evidence>
<feature type="binding site" evidence="10">
    <location>
        <begin position="112"/>
        <end position="118"/>
    </location>
    <ligand>
        <name>ATP</name>
        <dbReference type="ChEBI" id="CHEBI:30616"/>
    </ligand>
</feature>
<dbReference type="PANTHER" id="PTHR43024:SF1">
    <property type="entry name" value="UDP-N-ACETYLMURAMOYL-TRIPEPTIDE--D-ALANYL-D-ALANINE LIGASE"/>
    <property type="match status" value="1"/>
</dbReference>
<comment type="subcellular location">
    <subcellularLocation>
        <location evidence="10 11">Cytoplasm</location>
    </subcellularLocation>
</comment>
<keyword evidence="8 10" id="KW-0131">Cell cycle</keyword>